<organism evidence="2 3">
    <name type="scientific">Candidatus Lambdaproteobacteria bacterium RIFOXYD2_FULL_50_16</name>
    <dbReference type="NCBI Taxonomy" id="1817772"/>
    <lineage>
        <taxon>Bacteria</taxon>
        <taxon>Pseudomonadati</taxon>
        <taxon>Pseudomonadota</taxon>
        <taxon>Candidatus Lambdaproteobacteria</taxon>
    </lineage>
</organism>
<accession>A0A1F6G5T2</accession>
<proteinExistence type="predicted"/>
<dbReference type="PANTHER" id="PTHR43238">
    <property type="entry name" value="GDP-L-FUCOSE SYNTHASE"/>
    <property type="match status" value="1"/>
</dbReference>
<feature type="domain" description="NAD-dependent epimerase/dehydratase" evidence="1">
    <location>
        <begin position="3"/>
        <end position="229"/>
    </location>
</feature>
<gene>
    <name evidence="2" type="ORF">A2527_01695</name>
</gene>
<evidence type="ECO:0000313" key="2">
    <source>
        <dbReference type="EMBL" id="OGG93470.1"/>
    </source>
</evidence>
<dbReference type="Pfam" id="PF01370">
    <property type="entry name" value="Epimerase"/>
    <property type="match status" value="1"/>
</dbReference>
<dbReference type="SUPFAM" id="SSF51735">
    <property type="entry name" value="NAD(P)-binding Rossmann-fold domains"/>
    <property type="match status" value="1"/>
</dbReference>
<dbReference type="EMBL" id="MFNE01000049">
    <property type="protein sequence ID" value="OGG93470.1"/>
    <property type="molecule type" value="Genomic_DNA"/>
</dbReference>
<sequence>MKVFVTGATGFIGRNLCLALKAKGYGVTAVGSKDADLTRSGTLDRFSTVKYDRIFHLASWTQAGDFCLYHPGEQWIINQQINTNVLSWWANQQPQAKMVSMGTSCTYEVGSNLKEEDYLAGTPIADLYVYAMTKRMLHIGQQALAKQFGLKYLTLVPSTVYGPNYSVGKKQMHFIFDLAYKILNHKHKGSEILLWGDGYQTRELVHIDDFIHIMFELDQKVENEVVNIGAGAEFSIRHFAETLAKGVGVDPAHIQYDTSRYVGAKSKCLNVEKLHRILPDLKLKSLEEGLSQTVQWLEKECFLTQA</sequence>
<dbReference type="InterPro" id="IPR001509">
    <property type="entry name" value="Epimerase_deHydtase"/>
</dbReference>
<dbReference type="Gene3D" id="3.40.50.720">
    <property type="entry name" value="NAD(P)-binding Rossmann-like Domain"/>
    <property type="match status" value="1"/>
</dbReference>
<dbReference type="GO" id="GO:0050577">
    <property type="term" value="F:GDP-L-fucose synthase activity"/>
    <property type="evidence" value="ECO:0007669"/>
    <property type="project" value="TreeGrafter"/>
</dbReference>
<dbReference type="PANTHER" id="PTHR43238:SF1">
    <property type="entry name" value="GDP-L-FUCOSE SYNTHASE"/>
    <property type="match status" value="1"/>
</dbReference>
<evidence type="ECO:0000259" key="1">
    <source>
        <dbReference type="Pfam" id="PF01370"/>
    </source>
</evidence>
<name>A0A1F6G5T2_9PROT</name>
<dbReference type="Proteomes" id="UP000178449">
    <property type="component" value="Unassembled WGS sequence"/>
</dbReference>
<dbReference type="STRING" id="1817772.A2527_01695"/>
<comment type="caution">
    <text evidence="2">The sequence shown here is derived from an EMBL/GenBank/DDBJ whole genome shotgun (WGS) entry which is preliminary data.</text>
</comment>
<dbReference type="InterPro" id="IPR036291">
    <property type="entry name" value="NAD(P)-bd_dom_sf"/>
</dbReference>
<evidence type="ECO:0000313" key="3">
    <source>
        <dbReference type="Proteomes" id="UP000178449"/>
    </source>
</evidence>
<protein>
    <submittedName>
        <fullName evidence="2">GDP-fucose synthetase</fullName>
    </submittedName>
</protein>
<dbReference type="Gene3D" id="3.90.25.10">
    <property type="entry name" value="UDP-galactose 4-epimerase, domain 1"/>
    <property type="match status" value="1"/>
</dbReference>
<reference evidence="2 3" key="1">
    <citation type="journal article" date="2016" name="Nat. Commun.">
        <title>Thousands of microbial genomes shed light on interconnected biogeochemical processes in an aquifer system.</title>
        <authorList>
            <person name="Anantharaman K."/>
            <person name="Brown C.T."/>
            <person name="Hug L.A."/>
            <person name="Sharon I."/>
            <person name="Castelle C.J."/>
            <person name="Probst A.J."/>
            <person name="Thomas B.C."/>
            <person name="Singh A."/>
            <person name="Wilkins M.J."/>
            <person name="Karaoz U."/>
            <person name="Brodie E.L."/>
            <person name="Williams K.H."/>
            <person name="Hubbard S.S."/>
            <person name="Banfield J.F."/>
        </authorList>
    </citation>
    <scope>NUCLEOTIDE SEQUENCE [LARGE SCALE GENOMIC DNA]</scope>
</reference>
<dbReference type="AlphaFoldDB" id="A0A1F6G5T2"/>